<dbReference type="PANTHER" id="PTHR15176">
    <property type="entry name" value="NEPHROCYSTIN"/>
    <property type="match status" value="1"/>
</dbReference>
<reference evidence="2 3" key="1">
    <citation type="journal article" date="2021" name="Sci. Rep.">
        <title>Genome sequencing of the multicellular alga Astrephomene provides insights into convergent evolution of germ-soma differentiation.</title>
        <authorList>
            <person name="Yamashita S."/>
            <person name="Yamamoto K."/>
            <person name="Matsuzaki R."/>
            <person name="Suzuki S."/>
            <person name="Yamaguchi H."/>
            <person name="Hirooka S."/>
            <person name="Minakuchi Y."/>
            <person name="Miyagishima S."/>
            <person name="Kawachi M."/>
            <person name="Toyoda A."/>
            <person name="Nozaki H."/>
        </authorList>
    </citation>
    <scope>NUCLEOTIDE SEQUENCE [LARGE SCALE GENOMIC DNA]</scope>
    <source>
        <strain evidence="2 3">NIES-4017</strain>
    </source>
</reference>
<feature type="region of interest" description="Disordered" evidence="1">
    <location>
        <begin position="321"/>
        <end position="349"/>
    </location>
</feature>
<protein>
    <submittedName>
        <fullName evidence="2">Uncharacterized protein</fullName>
    </submittedName>
</protein>
<proteinExistence type="predicted"/>
<dbReference type="InterPro" id="IPR039687">
    <property type="entry name" value="NPHP1"/>
</dbReference>
<dbReference type="Proteomes" id="UP001054857">
    <property type="component" value="Unassembled WGS sequence"/>
</dbReference>
<dbReference type="EMBL" id="BMAR01000010">
    <property type="protein sequence ID" value="GFR45403.1"/>
    <property type="molecule type" value="Genomic_DNA"/>
</dbReference>
<gene>
    <name evidence="2" type="ORF">Agub_g6778</name>
</gene>
<evidence type="ECO:0000313" key="3">
    <source>
        <dbReference type="Proteomes" id="UP001054857"/>
    </source>
</evidence>
<name>A0AAD3DPF1_9CHLO</name>
<keyword evidence="3" id="KW-1185">Reference proteome</keyword>
<organism evidence="2 3">
    <name type="scientific">Astrephomene gubernaculifera</name>
    <dbReference type="NCBI Taxonomy" id="47775"/>
    <lineage>
        <taxon>Eukaryota</taxon>
        <taxon>Viridiplantae</taxon>
        <taxon>Chlorophyta</taxon>
        <taxon>core chlorophytes</taxon>
        <taxon>Chlorophyceae</taxon>
        <taxon>CS clade</taxon>
        <taxon>Chlamydomonadales</taxon>
        <taxon>Astrephomenaceae</taxon>
        <taxon>Astrephomene</taxon>
    </lineage>
</organism>
<evidence type="ECO:0000313" key="2">
    <source>
        <dbReference type="EMBL" id="GFR45403.1"/>
    </source>
</evidence>
<comment type="caution">
    <text evidence="2">The sequence shown here is derived from an EMBL/GenBank/DDBJ whole genome shotgun (WGS) entry which is preliminary data.</text>
</comment>
<accession>A0AAD3DPF1</accession>
<dbReference type="AlphaFoldDB" id="A0AAD3DPF1"/>
<dbReference type="GO" id="GO:0005929">
    <property type="term" value="C:cilium"/>
    <property type="evidence" value="ECO:0007669"/>
    <property type="project" value="TreeGrafter"/>
</dbReference>
<dbReference type="PANTHER" id="PTHR15176:SF1">
    <property type="entry name" value="NEPHROCYSTIN-1"/>
    <property type="match status" value="1"/>
</dbReference>
<evidence type="ECO:0000256" key="1">
    <source>
        <dbReference type="SAM" id="MobiDB-lite"/>
    </source>
</evidence>
<dbReference type="GO" id="GO:0005737">
    <property type="term" value="C:cytoplasm"/>
    <property type="evidence" value="ECO:0007669"/>
    <property type="project" value="TreeGrafter"/>
</dbReference>
<feature type="non-terminal residue" evidence="2">
    <location>
        <position position="487"/>
    </location>
</feature>
<sequence>MQKPAAPQQRAVGVLQGEDPTPTYNNFIRNTLGKGESANYIDHIQGLAALKAYDEKQSDLVLRQLSRLLQYGHLNMEGVQLALQALQIDISRDDKSLSRLVRYLVVLGLGDGSAGTPLPVPPQAGSTLLAKAVDGLGLEVLVAGWADLGQERAAFGRKQAALRALAAITRASLTSRPDDVTYVQGLYETLRGLLDKVDSLRASRRGLAAVVSQATNRKKNLMADMRQLAEMWGLLRCAFSAARLALPRSGLYKVAQRSLAALGSSDPVCARHALALASLVARDPGGAGSFIAAVEPLLRRNVEAGRRTGALHLGLLPAKRPGSSLLSSSSSSDPTSSSAAAAAGDSSDSPLTLRDTWARVYLARACAAAIQSGHIAGDVAGRGSTFWQALVLLAVADPCERVALEAVRAMFGAPYPRAASAAAMRQPGAGGRLPAPSSPAEVEAEAAQSKILGASWHLIMTQALELPPLPDPAFEGPIPTAAVGQQQ</sequence>